<comment type="similarity">
    <text evidence="1">Belongs to the DNA2/NAM7 helicase family.</text>
</comment>
<keyword evidence="6" id="KW-0175">Coiled coil</keyword>
<dbReference type="PANTHER" id="PTHR43788:SF8">
    <property type="entry name" value="DNA-BINDING PROTEIN SMUBP-2"/>
    <property type="match status" value="1"/>
</dbReference>
<feature type="coiled-coil region" evidence="6">
    <location>
        <begin position="413"/>
        <end position="526"/>
    </location>
</feature>
<proteinExistence type="inferred from homology"/>
<feature type="compositionally biased region" description="Basic and acidic residues" evidence="7">
    <location>
        <begin position="806"/>
        <end position="817"/>
    </location>
</feature>
<dbReference type="GO" id="GO:0043139">
    <property type="term" value="F:5'-3' DNA helicase activity"/>
    <property type="evidence" value="ECO:0007669"/>
    <property type="project" value="TreeGrafter"/>
</dbReference>
<evidence type="ECO:0000259" key="9">
    <source>
        <dbReference type="Pfam" id="PF13087"/>
    </source>
</evidence>
<name>A0A078M524_9BACL</name>
<feature type="domain" description="DNA2/NAM7 helicase helicase" evidence="8">
    <location>
        <begin position="298"/>
        <end position="484"/>
    </location>
</feature>
<feature type="region of interest" description="Disordered" evidence="7">
    <location>
        <begin position="806"/>
        <end position="832"/>
    </location>
</feature>
<evidence type="ECO:0000313" key="10">
    <source>
        <dbReference type="EMBL" id="CEA01430.1"/>
    </source>
</evidence>
<evidence type="ECO:0000256" key="4">
    <source>
        <dbReference type="ARBA" id="ARBA00022806"/>
    </source>
</evidence>
<dbReference type="GO" id="GO:0016787">
    <property type="term" value="F:hydrolase activity"/>
    <property type="evidence" value="ECO:0007669"/>
    <property type="project" value="UniProtKB-KW"/>
</dbReference>
<evidence type="ECO:0000256" key="6">
    <source>
        <dbReference type="SAM" id="Coils"/>
    </source>
</evidence>
<dbReference type="GO" id="GO:0005524">
    <property type="term" value="F:ATP binding"/>
    <property type="evidence" value="ECO:0007669"/>
    <property type="project" value="UniProtKB-KW"/>
</dbReference>
<dbReference type="Pfam" id="PF13087">
    <property type="entry name" value="AAA_12"/>
    <property type="match status" value="1"/>
</dbReference>
<evidence type="ECO:0000259" key="8">
    <source>
        <dbReference type="Pfam" id="PF13086"/>
    </source>
</evidence>
<keyword evidence="5" id="KW-0067">ATP-binding</keyword>
<dbReference type="InterPro" id="IPR047187">
    <property type="entry name" value="SF1_C_Upf1"/>
</dbReference>
<dbReference type="CDD" id="cd18808">
    <property type="entry name" value="SF1_C_Upf1"/>
    <property type="match status" value="1"/>
</dbReference>
<dbReference type="InterPro" id="IPR041679">
    <property type="entry name" value="DNA2/NAM7-like_C"/>
</dbReference>
<evidence type="ECO:0000256" key="5">
    <source>
        <dbReference type="ARBA" id="ARBA00022840"/>
    </source>
</evidence>
<organism evidence="10">
    <name type="scientific">Metalysinibacillus saudimassiliensis</name>
    <dbReference type="NCBI Taxonomy" id="1461583"/>
    <lineage>
        <taxon>Bacteria</taxon>
        <taxon>Bacillati</taxon>
        <taxon>Bacillota</taxon>
        <taxon>Bacilli</taxon>
        <taxon>Bacillales</taxon>
        <taxon>Caryophanaceae</taxon>
        <taxon>Metalysinibacillus</taxon>
    </lineage>
</organism>
<dbReference type="InterPro" id="IPR027417">
    <property type="entry name" value="P-loop_NTPase"/>
</dbReference>
<dbReference type="CDD" id="cd17934">
    <property type="entry name" value="DEXXQc_Upf1-like"/>
    <property type="match status" value="1"/>
</dbReference>
<evidence type="ECO:0000256" key="1">
    <source>
        <dbReference type="ARBA" id="ARBA00007913"/>
    </source>
</evidence>
<evidence type="ECO:0000256" key="2">
    <source>
        <dbReference type="ARBA" id="ARBA00022741"/>
    </source>
</evidence>
<accession>A0A078M524</accession>
<keyword evidence="4 10" id="KW-0347">Helicase</keyword>
<feature type="domain" description="DNA2/NAM7 helicase helicase" evidence="8">
    <location>
        <begin position="769"/>
        <end position="954"/>
    </location>
</feature>
<keyword evidence="3" id="KW-0378">Hydrolase</keyword>
<dbReference type="Gene3D" id="3.40.50.300">
    <property type="entry name" value="P-loop containing nucleotide triphosphate hydrolases"/>
    <property type="match status" value="3"/>
</dbReference>
<dbReference type="InterPro" id="IPR050534">
    <property type="entry name" value="Coronavir_polyprotein_1ab"/>
</dbReference>
<dbReference type="Pfam" id="PF13086">
    <property type="entry name" value="AAA_11"/>
    <property type="match status" value="2"/>
</dbReference>
<dbReference type="InterPro" id="IPR041677">
    <property type="entry name" value="DNA2/NAM7_AAA_11"/>
</dbReference>
<dbReference type="PANTHER" id="PTHR43788">
    <property type="entry name" value="DNA2/NAM7 HELICASE FAMILY MEMBER"/>
    <property type="match status" value="1"/>
</dbReference>
<dbReference type="HOGENOM" id="CLU_004331_0_0_9"/>
<protein>
    <submittedName>
        <fullName evidence="10">ATP-dependent RecD-like DNA helicase</fullName>
    </submittedName>
</protein>
<dbReference type="EMBL" id="LN483074">
    <property type="protein sequence ID" value="CEA01430.1"/>
    <property type="molecule type" value="Genomic_DNA"/>
</dbReference>
<reference evidence="10" key="1">
    <citation type="submission" date="2014-07" db="EMBL/GenBank/DDBJ databases">
        <authorList>
            <person name="Urmite Genomes Urmite Genomes"/>
        </authorList>
    </citation>
    <scope>NUCLEOTIDE SEQUENCE</scope>
    <source>
        <strain evidence="10">13S34_air</strain>
    </source>
</reference>
<evidence type="ECO:0000256" key="3">
    <source>
        <dbReference type="ARBA" id="ARBA00022801"/>
    </source>
</evidence>
<feature type="compositionally biased region" description="Low complexity" evidence="7">
    <location>
        <begin position="821"/>
        <end position="832"/>
    </location>
</feature>
<feature type="domain" description="DNA2/NAM7 helicase-like C-terminal" evidence="9">
    <location>
        <begin position="984"/>
        <end position="1198"/>
    </location>
</feature>
<evidence type="ECO:0000256" key="7">
    <source>
        <dbReference type="SAM" id="MobiDB-lite"/>
    </source>
</evidence>
<dbReference type="AlphaFoldDB" id="A0A078M524"/>
<sequence>MRQECSLILTKTARAKMEAHYEKAEQLFNKQSFYRVHIEREAAQEVDELKVKLIISPTENKALQGDVIVMHCLCKEDGFVVVNYQLEQQRYHQHLATNYRLSLDIKFITETFRKGIFAKPFRTKIANLPIAKERSAYVQKRIAGWEGYLQIQESKETQNDIEASYRNAYFNDSFTKLTLQLSLTSKQLQQIENYGVSFTGHAEAGSVSKINKEDKTITVELRGKAQRAARKRELLHSDKLVTFSNRATLIQLQRLRGGFKALANGLAVNPNLEQILFDKKPTLEPPQELAPITFYNTLNEYQQDAVRGALAASDIFTIQGPPGTGKTTVISEICLQNVRAGKRTLIASQSNLAVDNALGRLLKDVDTRILRFGRTESIEEEGRPFIEDNVGYYWLEQTLAAVQADIVQQPTVAQEQAAKITALQTERQQLQQAITQAEADIVQKNEAEQALPKLREQMLACKAQIDEADEKKQALLNQQQALNEQLIAQLNQLEQLFEQQQREPTVAELTERMARYAKQQQTYKTELAYQHVAQQLAQLTVTHSQKVYDQAHYDDAERFIATLTTAERVARYFKHYGLSVRHFPRGLGDTLRSYGQLTKHQQLQVELKQIISELATHLTEQQYAMCKQQAIAKQGHFSMTKLQQGLHSLQDKIALVPLAQWQEQELLTWLQAFMVMSMYVHRKCQQLAVSELTLTQELPYLRSLLPNVLRQERFMNDFIRQTATNHSQQQQALTEQLQAFTITAPTASIATLNNQLQQVAQAQLDVELQLIQLQRLEQQLVDVQQLIKQIEQQQQQVEAAITEQTELSREKNKEGSELQRQAKALKQLQQTTPEHTKKELQQALQQIVAQCEVLEEQQRQQPLIDELRQTWTSLLAGATDEDVSKIREMYVRHANVVGTTCVASARAEFTNSFDTFDTVIIDEVSKATPPELLLPMLKGKQIILVGDHHQLPPLLGDDTLEETMAQILQNNPTFEGKQELAQLLKESLFERLFKQLPAANKQMLAIQYRMHEQIMQSIAPFYADEAGGLQCGLSDSDALRDHYLQTSYFTRANHLVWLDTPTTSEFEEQQMPNGTSRFNEGELTTIANLLRETNEAVATAKQAGLLPQDSQKSVGVISFYGEQVKRLTRLVTQELNLPHLLVRTGTVDKFQGMEMDIVVVSMVRNAQKGGDVGFAKDYRRLNVALSRARQLLVLVGSSDMFANKARQAPTRSMYQTLKQTVQQAGGLQQVEAIGVM</sequence>
<dbReference type="SUPFAM" id="SSF52540">
    <property type="entry name" value="P-loop containing nucleoside triphosphate hydrolases"/>
    <property type="match status" value="1"/>
</dbReference>
<keyword evidence="2" id="KW-0547">Nucleotide-binding</keyword>
<dbReference type="PATRIC" id="fig|1461583.4.peg.866"/>
<gene>
    <name evidence="10" type="primary">recD2_2</name>
    <name evidence="10" type="ORF">BN1050_00906</name>
</gene>